<name>A0A371X2L0_9HYPH</name>
<feature type="domain" description="ABC transporter" evidence="8">
    <location>
        <begin position="2"/>
        <end position="232"/>
    </location>
</feature>
<dbReference type="InterPro" id="IPR003593">
    <property type="entry name" value="AAA+_ATPase"/>
</dbReference>
<dbReference type="Gene3D" id="3.40.50.300">
    <property type="entry name" value="P-loop containing nucleotide triphosphate hydrolases"/>
    <property type="match status" value="1"/>
</dbReference>
<dbReference type="InterPro" id="IPR012340">
    <property type="entry name" value="NA-bd_OB-fold"/>
</dbReference>
<keyword evidence="3" id="KW-1003">Cell membrane</keyword>
<proteinExistence type="inferred from homology"/>
<dbReference type="CDD" id="cd03259">
    <property type="entry name" value="ABC_Carb_Solutes_like"/>
    <property type="match status" value="1"/>
</dbReference>
<dbReference type="SMART" id="SM00382">
    <property type="entry name" value="AAA"/>
    <property type="match status" value="1"/>
</dbReference>
<evidence type="ECO:0000256" key="7">
    <source>
        <dbReference type="ARBA" id="ARBA00023136"/>
    </source>
</evidence>
<evidence type="ECO:0000313" key="9">
    <source>
        <dbReference type="EMBL" id="RFC63461.1"/>
    </source>
</evidence>
<dbReference type="GO" id="GO:0016887">
    <property type="term" value="F:ATP hydrolysis activity"/>
    <property type="evidence" value="ECO:0007669"/>
    <property type="project" value="InterPro"/>
</dbReference>
<dbReference type="InterPro" id="IPR003439">
    <property type="entry name" value="ABC_transporter-like_ATP-bd"/>
</dbReference>
<dbReference type="Gene3D" id="2.40.50.140">
    <property type="entry name" value="Nucleic acid-binding proteins"/>
    <property type="match status" value="1"/>
</dbReference>
<dbReference type="SUPFAM" id="SSF52540">
    <property type="entry name" value="P-loop containing nucleoside triphosphate hydrolases"/>
    <property type="match status" value="1"/>
</dbReference>
<dbReference type="InterPro" id="IPR013611">
    <property type="entry name" value="Transp-assoc_OB_typ2"/>
</dbReference>
<dbReference type="PANTHER" id="PTHR43875">
    <property type="entry name" value="MALTODEXTRIN IMPORT ATP-BINDING PROTEIN MSMX"/>
    <property type="match status" value="1"/>
</dbReference>
<evidence type="ECO:0000259" key="8">
    <source>
        <dbReference type="PROSITE" id="PS50893"/>
    </source>
</evidence>
<accession>A0A371X2L0</accession>
<evidence type="ECO:0000256" key="3">
    <source>
        <dbReference type="ARBA" id="ARBA00022475"/>
    </source>
</evidence>
<dbReference type="GO" id="GO:0055052">
    <property type="term" value="C:ATP-binding cassette (ABC) transporter complex, substrate-binding subunit-containing"/>
    <property type="evidence" value="ECO:0007669"/>
    <property type="project" value="TreeGrafter"/>
</dbReference>
<dbReference type="InterPro" id="IPR047641">
    <property type="entry name" value="ABC_transpr_MalK/UgpC-like"/>
</dbReference>
<evidence type="ECO:0000256" key="6">
    <source>
        <dbReference type="ARBA" id="ARBA00022967"/>
    </source>
</evidence>
<dbReference type="PROSITE" id="PS50893">
    <property type="entry name" value="ABC_TRANSPORTER_2"/>
    <property type="match status" value="1"/>
</dbReference>
<keyword evidence="6" id="KW-1278">Translocase</keyword>
<keyword evidence="4" id="KW-0547">Nucleotide-binding</keyword>
<sequence length="363" mass="39671">MLELKSVGKSVGGETHIRDVSLELTRGSLNVLLGPTLSGKTSLMRLMAGLDAPTSGTIVMDGKDVTGVPVRQRNVAMVYQQFINYPALTVYENIASPLRIQKRPKAEIDEKVRKAAALMKLTDFLDRTPLNLSGGQQQRTALARALVKDAELVLLDEPLANLDYKLREELREELPKLFAETGAIFVYATTEPHEALLLGGRTATLSEGRITQFGETAEVYREPRDIVTARTFSDPPLNILPVEKRDEEFHGREGLRFRASDGQRSLPDGSYKIGIRPHHLSFGTSEASDGLAHLDAVIAISEVTGSQSFIHADRGENRIVALVHGVRRVEPGDRIQLSFDPANCLVFGEDGQTAAAATRPLAA</sequence>
<evidence type="ECO:0000256" key="2">
    <source>
        <dbReference type="ARBA" id="ARBA00022448"/>
    </source>
</evidence>
<comment type="similarity">
    <text evidence="1">Belongs to the ABC transporter superfamily.</text>
</comment>
<dbReference type="GO" id="GO:0015408">
    <property type="term" value="F:ABC-type ferric iron transporter activity"/>
    <property type="evidence" value="ECO:0007669"/>
    <property type="project" value="InterPro"/>
</dbReference>
<protein>
    <submittedName>
        <fullName evidence="9">ABC transporter ATP-binding protein</fullName>
    </submittedName>
</protein>
<dbReference type="InterPro" id="IPR008995">
    <property type="entry name" value="Mo/tungstate-bd_C_term_dom"/>
</dbReference>
<keyword evidence="7" id="KW-0472">Membrane</keyword>
<dbReference type="OrthoDB" id="9802264at2"/>
<dbReference type="PANTHER" id="PTHR43875:SF15">
    <property type="entry name" value="TREHALOSE IMPORT ATP-BINDING PROTEIN SUGC"/>
    <property type="match status" value="1"/>
</dbReference>
<keyword evidence="5 9" id="KW-0067">ATP-binding</keyword>
<dbReference type="SUPFAM" id="SSF50331">
    <property type="entry name" value="MOP-like"/>
    <property type="match status" value="1"/>
</dbReference>
<dbReference type="InterPro" id="IPR015853">
    <property type="entry name" value="ABC_transpr_FbpC"/>
</dbReference>
<comment type="caution">
    <text evidence="9">The sequence shown here is derived from an EMBL/GenBank/DDBJ whole genome shotgun (WGS) entry which is preliminary data.</text>
</comment>
<keyword evidence="2" id="KW-0813">Transport</keyword>
<gene>
    <name evidence="9" type="ORF">DYI37_10535</name>
</gene>
<dbReference type="Proteomes" id="UP000264310">
    <property type="component" value="Unassembled WGS sequence"/>
</dbReference>
<dbReference type="InterPro" id="IPR027417">
    <property type="entry name" value="P-loop_NTPase"/>
</dbReference>
<keyword evidence="10" id="KW-1185">Reference proteome</keyword>
<evidence type="ECO:0000256" key="5">
    <source>
        <dbReference type="ARBA" id="ARBA00022840"/>
    </source>
</evidence>
<dbReference type="Gene3D" id="2.40.50.100">
    <property type="match status" value="1"/>
</dbReference>
<dbReference type="GO" id="GO:0005524">
    <property type="term" value="F:ATP binding"/>
    <property type="evidence" value="ECO:0007669"/>
    <property type="project" value="UniProtKB-KW"/>
</dbReference>
<organism evidence="9 10">
    <name type="scientific">Fulvimarina endophytica</name>
    <dbReference type="NCBI Taxonomy" id="2293836"/>
    <lineage>
        <taxon>Bacteria</taxon>
        <taxon>Pseudomonadati</taxon>
        <taxon>Pseudomonadota</taxon>
        <taxon>Alphaproteobacteria</taxon>
        <taxon>Hyphomicrobiales</taxon>
        <taxon>Aurantimonadaceae</taxon>
        <taxon>Fulvimarina</taxon>
    </lineage>
</organism>
<dbReference type="EMBL" id="QURL01000004">
    <property type="protein sequence ID" value="RFC63461.1"/>
    <property type="molecule type" value="Genomic_DNA"/>
</dbReference>
<evidence type="ECO:0000313" key="10">
    <source>
        <dbReference type="Proteomes" id="UP000264310"/>
    </source>
</evidence>
<dbReference type="RefSeq" id="WP_116683192.1">
    <property type="nucleotide sequence ID" value="NZ_QURL01000004.1"/>
</dbReference>
<reference evidence="9 10" key="1">
    <citation type="submission" date="2018-08" db="EMBL/GenBank/DDBJ databases">
        <title>Fulvimarina sp. 85, whole genome shotgun sequence.</title>
        <authorList>
            <person name="Tuo L."/>
        </authorList>
    </citation>
    <scope>NUCLEOTIDE SEQUENCE [LARGE SCALE GENOMIC DNA]</scope>
    <source>
        <strain evidence="9 10">85</strain>
    </source>
</reference>
<evidence type="ECO:0000256" key="1">
    <source>
        <dbReference type="ARBA" id="ARBA00005417"/>
    </source>
</evidence>
<evidence type="ECO:0000256" key="4">
    <source>
        <dbReference type="ARBA" id="ARBA00022741"/>
    </source>
</evidence>
<dbReference type="AlphaFoldDB" id="A0A371X2L0"/>
<dbReference type="Pfam" id="PF08402">
    <property type="entry name" value="TOBE_2"/>
    <property type="match status" value="1"/>
</dbReference>
<dbReference type="Pfam" id="PF00005">
    <property type="entry name" value="ABC_tran"/>
    <property type="match status" value="1"/>
</dbReference>